<evidence type="ECO:0000256" key="10">
    <source>
        <dbReference type="ARBA" id="ARBA00022840"/>
    </source>
</evidence>
<dbReference type="SMART" id="SM00388">
    <property type="entry name" value="HisKA"/>
    <property type="match status" value="1"/>
</dbReference>
<dbReference type="CDD" id="cd00075">
    <property type="entry name" value="HATPase"/>
    <property type="match status" value="1"/>
</dbReference>
<evidence type="ECO:0000256" key="1">
    <source>
        <dbReference type="ARBA" id="ARBA00000085"/>
    </source>
</evidence>
<keyword evidence="18" id="KW-1185">Reference proteome</keyword>
<dbReference type="Proteomes" id="UP000051697">
    <property type="component" value="Unassembled WGS sequence"/>
</dbReference>
<dbReference type="PROSITE" id="PS50109">
    <property type="entry name" value="HIS_KIN"/>
    <property type="match status" value="1"/>
</dbReference>
<keyword evidence="6" id="KW-0808">Transferase</keyword>
<dbReference type="GO" id="GO:0005886">
    <property type="term" value="C:plasma membrane"/>
    <property type="evidence" value="ECO:0007669"/>
    <property type="project" value="UniProtKB-SubCell"/>
</dbReference>
<dbReference type="SUPFAM" id="SSF55874">
    <property type="entry name" value="ATPase domain of HSP90 chaperone/DNA topoisomerase II/histidine kinase"/>
    <property type="match status" value="1"/>
</dbReference>
<dbReference type="PROSITE" id="PS50885">
    <property type="entry name" value="HAMP"/>
    <property type="match status" value="1"/>
</dbReference>
<name>A0A0R1RXM8_9LACO</name>
<dbReference type="STRING" id="1423778.FC70_GL000356"/>
<reference evidence="17 18" key="1">
    <citation type="journal article" date="2015" name="Genome Announc.">
        <title>Expanding the biotechnology potential of lactobacilli through comparative genomics of 213 strains and associated genera.</title>
        <authorList>
            <person name="Sun Z."/>
            <person name="Harris H.M."/>
            <person name="McCann A."/>
            <person name="Guo C."/>
            <person name="Argimon S."/>
            <person name="Zhang W."/>
            <person name="Yang X."/>
            <person name="Jeffery I.B."/>
            <person name="Cooney J.C."/>
            <person name="Kagawa T.F."/>
            <person name="Liu W."/>
            <person name="Song Y."/>
            <person name="Salvetti E."/>
            <person name="Wrobel A."/>
            <person name="Rasinkangas P."/>
            <person name="Parkhill J."/>
            <person name="Rea M.C."/>
            <person name="O'Sullivan O."/>
            <person name="Ritari J."/>
            <person name="Douillard F.P."/>
            <person name="Paul Ross R."/>
            <person name="Yang R."/>
            <person name="Briner A.E."/>
            <person name="Felis G.E."/>
            <person name="de Vos W.M."/>
            <person name="Barrangou R."/>
            <person name="Klaenhammer T.R."/>
            <person name="Caufield P.W."/>
            <person name="Cui Y."/>
            <person name="Zhang H."/>
            <person name="O'Toole P.W."/>
        </authorList>
    </citation>
    <scope>NUCLEOTIDE SEQUENCE [LARGE SCALE GENOMIC DNA]</scope>
    <source>
        <strain evidence="17 18">DSM 15707</strain>
    </source>
</reference>
<keyword evidence="11 14" id="KW-1133">Transmembrane helix</keyword>
<evidence type="ECO:0000256" key="7">
    <source>
        <dbReference type="ARBA" id="ARBA00022692"/>
    </source>
</evidence>
<evidence type="ECO:0000313" key="17">
    <source>
        <dbReference type="EMBL" id="KRL57883.1"/>
    </source>
</evidence>
<dbReference type="SUPFAM" id="SSF158472">
    <property type="entry name" value="HAMP domain-like"/>
    <property type="match status" value="1"/>
</dbReference>
<dbReference type="Pfam" id="PF00672">
    <property type="entry name" value="HAMP"/>
    <property type="match status" value="1"/>
</dbReference>
<evidence type="ECO:0000256" key="4">
    <source>
        <dbReference type="ARBA" id="ARBA00022475"/>
    </source>
</evidence>
<dbReference type="SMART" id="SM00387">
    <property type="entry name" value="HATPase_c"/>
    <property type="match status" value="1"/>
</dbReference>
<gene>
    <name evidence="17" type="ORF">FC70_GL000356</name>
</gene>
<evidence type="ECO:0000259" key="15">
    <source>
        <dbReference type="PROSITE" id="PS50109"/>
    </source>
</evidence>
<dbReference type="AlphaFoldDB" id="A0A0R1RXM8"/>
<evidence type="ECO:0000256" key="3">
    <source>
        <dbReference type="ARBA" id="ARBA00012438"/>
    </source>
</evidence>
<proteinExistence type="predicted"/>
<feature type="transmembrane region" description="Helical" evidence="14">
    <location>
        <begin position="186"/>
        <end position="205"/>
    </location>
</feature>
<dbReference type="Pfam" id="PF02518">
    <property type="entry name" value="HATPase_c"/>
    <property type="match status" value="1"/>
</dbReference>
<evidence type="ECO:0000256" key="8">
    <source>
        <dbReference type="ARBA" id="ARBA00022741"/>
    </source>
</evidence>
<protein>
    <recommendedName>
        <fullName evidence="3">histidine kinase</fullName>
        <ecNumber evidence="3">2.7.13.3</ecNumber>
    </recommendedName>
</protein>
<organism evidence="17 18">
    <name type="scientific">Paucilactobacillus oligofermentans DSM 15707 = LMG 22743</name>
    <dbReference type="NCBI Taxonomy" id="1423778"/>
    <lineage>
        <taxon>Bacteria</taxon>
        <taxon>Bacillati</taxon>
        <taxon>Bacillota</taxon>
        <taxon>Bacilli</taxon>
        <taxon>Lactobacillales</taxon>
        <taxon>Lactobacillaceae</taxon>
        <taxon>Paucilactobacillus</taxon>
    </lineage>
</organism>
<keyword evidence="10" id="KW-0067">ATP-binding</keyword>
<dbReference type="EC" id="2.7.13.3" evidence="3"/>
<dbReference type="CDD" id="cd00082">
    <property type="entry name" value="HisKA"/>
    <property type="match status" value="1"/>
</dbReference>
<evidence type="ECO:0000256" key="12">
    <source>
        <dbReference type="ARBA" id="ARBA00023012"/>
    </source>
</evidence>
<dbReference type="InterPro" id="IPR050398">
    <property type="entry name" value="HssS/ArlS-like"/>
</dbReference>
<dbReference type="InterPro" id="IPR003660">
    <property type="entry name" value="HAMP_dom"/>
</dbReference>
<dbReference type="PATRIC" id="fig|1423778.4.peg.375"/>
<dbReference type="InterPro" id="IPR036890">
    <property type="entry name" value="HATPase_C_sf"/>
</dbReference>
<dbReference type="FunFam" id="1.10.287.130:FF:000001">
    <property type="entry name" value="Two-component sensor histidine kinase"/>
    <property type="match status" value="1"/>
</dbReference>
<dbReference type="FunFam" id="3.30.565.10:FF:000006">
    <property type="entry name" value="Sensor histidine kinase WalK"/>
    <property type="match status" value="1"/>
</dbReference>
<accession>A0A0R1RXM8</accession>
<dbReference type="OrthoDB" id="3436at2"/>
<evidence type="ECO:0000256" key="13">
    <source>
        <dbReference type="ARBA" id="ARBA00023136"/>
    </source>
</evidence>
<dbReference type="InterPro" id="IPR005467">
    <property type="entry name" value="His_kinase_dom"/>
</dbReference>
<dbReference type="GO" id="GO:0000155">
    <property type="term" value="F:phosphorelay sensor kinase activity"/>
    <property type="evidence" value="ECO:0007669"/>
    <property type="project" value="InterPro"/>
</dbReference>
<keyword evidence="5" id="KW-0597">Phosphoprotein</keyword>
<evidence type="ECO:0000259" key="16">
    <source>
        <dbReference type="PROSITE" id="PS50885"/>
    </source>
</evidence>
<dbReference type="KEGG" id="lol:LACOL_1337"/>
<comment type="catalytic activity">
    <reaction evidence="1">
        <text>ATP + protein L-histidine = ADP + protein N-phospho-L-histidine.</text>
        <dbReference type="EC" id="2.7.13.3"/>
    </reaction>
</comment>
<feature type="domain" description="HAMP" evidence="16">
    <location>
        <begin position="206"/>
        <end position="258"/>
    </location>
</feature>
<comment type="caution">
    <text evidence="17">The sequence shown here is derived from an EMBL/GenBank/DDBJ whole genome shotgun (WGS) entry which is preliminary data.</text>
</comment>
<evidence type="ECO:0000256" key="5">
    <source>
        <dbReference type="ARBA" id="ARBA00022553"/>
    </source>
</evidence>
<evidence type="ECO:0000256" key="9">
    <source>
        <dbReference type="ARBA" id="ARBA00022777"/>
    </source>
</evidence>
<evidence type="ECO:0000256" key="2">
    <source>
        <dbReference type="ARBA" id="ARBA00004651"/>
    </source>
</evidence>
<dbReference type="GO" id="GO:0005524">
    <property type="term" value="F:ATP binding"/>
    <property type="evidence" value="ECO:0007669"/>
    <property type="project" value="UniProtKB-KW"/>
</dbReference>
<keyword evidence="8" id="KW-0547">Nucleotide-binding</keyword>
<dbReference type="RefSeq" id="WP_057889307.1">
    <property type="nucleotide sequence ID" value="NZ_AZFE01000003.1"/>
</dbReference>
<dbReference type="InterPro" id="IPR003661">
    <property type="entry name" value="HisK_dim/P_dom"/>
</dbReference>
<keyword evidence="7 14" id="KW-0812">Transmembrane</keyword>
<evidence type="ECO:0000313" key="18">
    <source>
        <dbReference type="Proteomes" id="UP000051697"/>
    </source>
</evidence>
<feature type="transmembrane region" description="Helical" evidence="14">
    <location>
        <begin position="9"/>
        <end position="27"/>
    </location>
</feature>
<dbReference type="InterPro" id="IPR004358">
    <property type="entry name" value="Sig_transdc_His_kin-like_C"/>
</dbReference>
<keyword evidence="12" id="KW-0902">Two-component regulatory system</keyword>
<dbReference type="SUPFAM" id="SSF47384">
    <property type="entry name" value="Homodimeric domain of signal transducing histidine kinase"/>
    <property type="match status" value="1"/>
</dbReference>
<dbReference type="SMART" id="SM00304">
    <property type="entry name" value="HAMP"/>
    <property type="match status" value="1"/>
</dbReference>
<dbReference type="InterPro" id="IPR036097">
    <property type="entry name" value="HisK_dim/P_sf"/>
</dbReference>
<dbReference type="Gene3D" id="6.10.340.10">
    <property type="match status" value="1"/>
</dbReference>
<dbReference type="InterPro" id="IPR003594">
    <property type="entry name" value="HATPase_dom"/>
</dbReference>
<comment type="subcellular location">
    <subcellularLocation>
        <location evidence="2">Cell membrane</location>
        <topology evidence="2">Multi-pass membrane protein</topology>
    </subcellularLocation>
</comment>
<dbReference type="PANTHER" id="PTHR45528:SF1">
    <property type="entry name" value="SENSOR HISTIDINE KINASE CPXA"/>
    <property type="match status" value="1"/>
</dbReference>
<dbReference type="Pfam" id="PF00512">
    <property type="entry name" value="HisKA"/>
    <property type="match status" value="1"/>
</dbReference>
<dbReference type="Gene3D" id="1.10.287.130">
    <property type="match status" value="1"/>
</dbReference>
<dbReference type="PRINTS" id="PR00344">
    <property type="entry name" value="BCTRLSENSOR"/>
</dbReference>
<keyword evidence="13 14" id="KW-0472">Membrane</keyword>
<evidence type="ECO:0000256" key="14">
    <source>
        <dbReference type="SAM" id="Phobius"/>
    </source>
</evidence>
<dbReference type="PANTHER" id="PTHR45528">
    <property type="entry name" value="SENSOR HISTIDINE KINASE CPXA"/>
    <property type="match status" value="1"/>
</dbReference>
<dbReference type="CDD" id="cd06225">
    <property type="entry name" value="HAMP"/>
    <property type="match status" value="1"/>
</dbReference>
<keyword evidence="4" id="KW-1003">Cell membrane</keyword>
<feature type="domain" description="Histidine kinase" evidence="15">
    <location>
        <begin position="273"/>
        <end position="489"/>
    </location>
</feature>
<evidence type="ECO:0000256" key="11">
    <source>
        <dbReference type="ARBA" id="ARBA00022989"/>
    </source>
</evidence>
<dbReference type="Gene3D" id="3.30.565.10">
    <property type="entry name" value="Histidine kinase-like ATPase, C-terminal domain"/>
    <property type="match status" value="1"/>
</dbReference>
<evidence type="ECO:0000256" key="6">
    <source>
        <dbReference type="ARBA" id="ARBA00022679"/>
    </source>
</evidence>
<sequence length="493" mass="56363">MKLIYKQMMGFFAVILTCIVIVGLLFINVTTKMLYTNTWTQLQNYSDSLIEDSMRYDENTKQFEGLTTVPLQNNARLLARQNVHFTIYSKQNKISYSSSEFATKVSKADWKKLKQGKTVHKMMATAVKTKTSSKTSSAKEKADDSRPQMTEVVRPYFYKGKLVAVVSIGAYVSDIQGNVQQIKNNLWIAFVISSLISLILSYFFARSTTKRIDKMRIATHQITHGNYDVKLDLSGRDEITELSNDFGKMAGSLQESQEEIKRQEERRRQFMADAAHEMRTPLTTINGLLEGLEYDAIPEEDKAQSIKLMQNDTKRLIRLVNDNLDYEKIRTNQFTMERKVFNASEVLNNLSEQLNKKAENQGDKINVDAPDSLMTYADYDRFVQVIFNIVQNAIQFTTNGKITLEAEKVDTGSQFKISDTGIGMTDEQVKNIWERFYKADRSRMNTEYGESGLGLAIVHQLVDLHGGTIEVTSEINKGTTFTIYFPDREHAKH</sequence>
<dbReference type="EMBL" id="AZFE01000003">
    <property type="protein sequence ID" value="KRL57883.1"/>
    <property type="molecule type" value="Genomic_DNA"/>
</dbReference>
<keyword evidence="9 17" id="KW-0418">Kinase</keyword>